<comment type="caution">
    <text evidence="2">The sequence shown here is derived from an EMBL/GenBank/DDBJ whole genome shotgun (WGS) entry which is preliminary data.</text>
</comment>
<dbReference type="AlphaFoldDB" id="A0A2A4SYQ8"/>
<dbReference type="EMBL" id="NVSR01000094">
    <property type="protein sequence ID" value="PCI26398.1"/>
    <property type="molecule type" value="Genomic_DNA"/>
</dbReference>
<protein>
    <recommendedName>
        <fullName evidence="1">DUF7222 domain-containing protein</fullName>
    </recommendedName>
</protein>
<gene>
    <name evidence="2" type="ORF">COB67_10130</name>
</gene>
<feature type="non-terminal residue" evidence="2">
    <location>
        <position position="1"/>
    </location>
</feature>
<dbReference type="Pfam" id="PF23864">
    <property type="entry name" value="DUF7222"/>
    <property type="match status" value="1"/>
</dbReference>
<name>A0A2A4SYQ8_9DELT</name>
<evidence type="ECO:0000313" key="2">
    <source>
        <dbReference type="EMBL" id="PCI26398.1"/>
    </source>
</evidence>
<accession>A0A2A4SYQ8</accession>
<proteinExistence type="predicted"/>
<dbReference type="InterPro" id="IPR055646">
    <property type="entry name" value="DUF7222"/>
</dbReference>
<evidence type="ECO:0000259" key="1">
    <source>
        <dbReference type="Pfam" id="PF23864"/>
    </source>
</evidence>
<feature type="domain" description="DUF7222" evidence="1">
    <location>
        <begin position="14"/>
        <end position="80"/>
    </location>
</feature>
<evidence type="ECO:0000313" key="3">
    <source>
        <dbReference type="Proteomes" id="UP000218113"/>
    </source>
</evidence>
<dbReference type="Proteomes" id="UP000218113">
    <property type="component" value="Unassembled WGS sequence"/>
</dbReference>
<organism evidence="2 3">
    <name type="scientific">SAR324 cluster bacterium</name>
    <dbReference type="NCBI Taxonomy" id="2024889"/>
    <lineage>
        <taxon>Bacteria</taxon>
        <taxon>Deltaproteobacteria</taxon>
        <taxon>SAR324 cluster</taxon>
    </lineage>
</organism>
<reference evidence="3" key="1">
    <citation type="submission" date="2017-08" db="EMBL/GenBank/DDBJ databases">
        <title>A dynamic microbial community with high functional redundancy inhabits the cold, oxic subseafloor aquifer.</title>
        <authorList>
            <person name="Tully B.J."/>
            <person name="Wheat C.G."/>
            <person name="Glazer B.T."/>
            <person name="Huber J.A."/>
        </authorList>
    </citation>
    <scope>NUCLEOTIDE SEQUENCE [LARGE SCALE GENOMIC DNA]</scope>
</reference>
<sequence>VEKQSGSIAQFIAKIALEIEPPKSFFQDLVSHGCISGMIGELVYYQDTRKFFDNFYEEIETLRENYEITIPQDTDLKNYLVWTAVEIIGAQMYQDWENGS</sequence>